<dbReference type="InterPro" id="IPR005297">
    <property type="entry name" value="Lipoprotein_repeat"/>
</dbReference>
<dbReference type="PANTHER" id="PTHR39335:SF1">
    <property type="entry name" value="BLL4220 PROTEIN"/>
    <property type="match status" value="1"/>
</dbReference>
<keyword evidence="3" id="KW-1185">Reference proteome</keyword>
<proteinExistence type="predicted"/>
<reference evidence="3" key="1">
    <citation type="journal article" date="2019" name="Int. J. Syst. Evol. Microbiol.">
        <title>The Global Catalogue of Microorganisms (GCM) 10K type strain sequencing project: providing services to taxonomists for standard genome sequencing and annotation.</title>
        <authorList>
            <consortium name="The Broad Institute Genomics Platform"/>
            <consortium name="The Broad Institute Genome Sequencing Center for Infectious Disease"/>
            <person name="Wu L."/>
            <person name="Ma J."/>
        </authorList>
    </citation>
    <scope>NUCLEOTIDE SEQUENCE [LARGE SCALE GENOMIC DNA]</scope>
    <source>
        <strain evidence="3">JCM 17551</strain>
    </source>
</reference>
<feature type="signal peptide" evidence="1">
    <location>
        <begin position="1"/>
        <end position="28"/>
    </location>
</feature>
<sequence>MDKTMKHFLISALIAATSFSIFSSTAQAGGKLTNQNLPNDVASVGVEVYKRHDKLSLVTNTEGYTLYTFADDEGTGRSTCYDVCNTFWPPLEAGEFEELPAPFGIHVRDDGVRQVTYDNWPLYTFIHDLEPGDFNGHLFEGGGLGMWFIIRDKNALHDGLTKLRKINKKTKYLVLHQRPLYVNPAISSCEGPCLDTWTPAVVDLTEASEPFGLVAVPFQEKLQLTYKGEPLYLFNFDHYVNVTVGRNFNREWDIIKNPKK</sequence>
<evidence type="ECO:0000313" key="3">
    <source>
        <dbReference type="Proteomes" id="UP001501565"/>
    </source>
</evidence>
<organism evidence="2 3">
    <name type="scientific">Litoribacillus peritrichatus</name>
    <dbReference type="NCBI Taxonomy" id="718191"/>
    <lineage>
        <taxon>Bacteria</taxon>
        <taxon>Pseudomonadati</taxon>
        <taxon>Pseudomonadota</taxon>
        <taxon>Gammaproteobacteria</taxon>
        <taxon>Oceanospirillales</taxon>
        <taxon>Oceanospirillaceae</taxon>
        <taxon>Litoribacillus</taxon>
    </lineage>
</organism>
<dbReference type="EMBL" id="BAABBN010000004">
    <property type="protein sequence ID" value="GAA3915844.1"/>
    <property type="molecule type" value="Genomic_DNA"/>
</dbReference>
<name>A0ABP7M5W5_9GAMM</name>
<gene>
    <name evidence="2" type="ORF">GCM10022277_08160</name>
</gene>
<evidence type="ECO:0000256" key="1">
    <source>
        <dbReference type="SAM" id="SignalP"/>
    </source>
</evidence>
<protein>
    <submittedName>
        <fullName evidence="2">Uncharacterized protein</fullName>
    </submittedName>
</protein>
<dbReference type="Pfam" id="PF03640">
    <property type="entry name" value="Lipoprotein_15"/>
    <property type="match status" value="2"/>
</dbReference>
<comment type="caution">
    <text evidence="2">The sequence shown here is derived from an EMBL/GenBank/DDBJ whole genome shotgun (WGS) entry which is preliminary data.</text>
</comment>
<dbReference type="PANTHER" id="PTHR39335">
    <property type="entry name" value="BLL4220 PROTEIN"/>
    <property type="match status" value="1"/>
</dbReference>
<accession>A0ABP7M5W5</accession>
<evidence type="ECO:0000313" key="2">
    <source>
        <dbReference type="EMBL" id="GAA3915844.1"/>
    </source>
</evidence>
<dbReference type="Proteomes" id="UP001501565">
    <property type="component" value="Unassembled WGS sequence"/>
</dbReference>
<keyword evidence="1" id="KW-0732">Signal</keyword>
<feature type="chain" id="PRO_5045085962" evidence="1">
    <location>
        <begin position="29"/>
        <end position="260"/>
    </location>
</feature>